<evidence type="ECO:0000256" key="2">
    <source>
        <dbReference type="SAM" id="SignalP"/>
    </source>
</evidence>
<evidence type="ECO:0000313" key="5">
    <source>
        <dbReference type="Proteomes" id="UP000076532"/>
    </source>
</evidence>
<accession>A0A166W1G8</accession>
<dbReference type="SUPFAM" id="SSF57180">
    <property type="entry name" value="Cellulose-binding domain"/>
    <property type="match status" value="1"/>
</dbReference>
<keyword evidence="5" id="KW-1185">Reference proteome</keyword>
<organism evidence="4 5">
    <name type="scientific">Athelia psychrophila</name>
    <dbReference type="NCBI Taxonomy" id="1759441"/>
    <lineage>
        <taxon>Eukaryota</taxon>
        <taxon>Fungi</taxon>
        <taxon>Dikarya</taxon>
        <taxon>Basidiomycota</taxon>
        <taxon>Agaricomycotina</taxon>
        <taxon>Agaricomycetes</taxon>
        <taxon>Agaricomycetidae</taxon>
        <taxon>Atheliales</taxon>
        <taxon>Atheliaceae</taxon>
        <taxon>Athelia</taxon>
    </lineage>
</organism>
<dbReference type="Gene3D" id="2.60.120.430">
    <property type="entry name" value="Galactose-binding lectin"/>
    <property type="match status" value="1"/>
</dbReference>
<dbReference type="SMART" id="SM00236">
    <property type="entry name" value="fCBD"/>
    <property type="match status" value="1"/>
</dbReference>
<dbReference type="PROSITE" id="PS00562">
    <property type="entry name" value="CBM1_1"/>
    <property type="match status" value="1"/>
</dbReference>
<reference evidence="4 5" key="1">
    <citation type="journal article" date="2016" name="Mol. Biol. Evol.">
        <title>Comparative Genomics of Early-Diverging Mushroom-Forming Fungi Provides Insights into the Origins of Lignocellulose Decay Capabilities.</title>
        <authorList>
            <person name="Nagy L.G."/>
            <person name="Riley R."/>
            <person name="Tritt A."/>
            <person name="Adam C."/>
            <person name="Daum C."/>
            <person name="Floudas D."/>
            <person name="Sun H."/>
            <person name="Yadav J.S."/>
            <person name="Pangilinan J."/>
            <person name="Larsson K.H."/>
            <person name="Matsuura K."/>
            <person name="Barry K."/>
            <person name="Labutti K."/>
            <person name="Kuo R."/>
            <person name="Ohm R.A."/>
            <person name="Bhattacharya S.S."/>
            <person name="Shirouzu T."/>
            <person name="Yoshinaga Y."/>
            <person name="Martin F.M."/>
            <person name="Grigoriev I.V."/>
            <person name="Hibbett D.S."/>
        </authorList>
    </citation>
    <scope>NUCLEOTIDE SEQUENCE [LARGE SCALE GENOMIC DNA]</scope>
    <source>
        <strain evidence="4 5">CBS 109695</strain>
    </source>
</reference>
<dbReference type="AlphaFoldDB" id="A0A166W1G8"/>
<protein>
    <submittedName>
        <fullName evidence="4">Carbohydrate-binding module family 1 protein</fullName>
    </submittedName>
</protein>
<dbReference type="InterPro" id="IPR024745">
    <property type="entry name" value="GH44_cat"/>
</dbReference>
<keyword evidence="1 2" id="KW-0732">Signal</keyword>
<dbReference type="SUPFAM" id="SSF51445">
    <property type="entry name" value="(Trans)glycosidases"/>
    <property type="match status" value="1"/>
</dbReference>
<evidence type="ECO:0000259" key="3">
    <source>
        <dbReference type="PROSITE" id="PS51164"/>
    </source>
</evidence>
<feature type="domain" description="CBM1" evidence="3">
    <location>
        <begin position="750"/>
        <end position="788"/>
    </location>
</feature>
<dbReference type="GO" id="GO:0030248">
    <property type="term" value="F:cellulose binding"/>
    <property type="evidence" value="ECO:0007669"/>
    <property type="project" value="InterPro"/>
</dbReference>
<dbReference type="GO" id="GO:0005975">
    <property type="term" value="P:carbohydrate metabolic process"/>
    <property type="evidence" value="ECO:0007669"/>
    <property type="project" value="InterPro"/>
</dbReference>
<evidence type="ECO:0000313" key="4">
    <source>
        <dbReference type="EMBL" id="KZP33285.1"/>
    </source>
</evidence>
<proteinExistence type="predicted"/>
<dbReference type="InterPro" id="IPR000254">
    <property type="entry name" value="CBD"/>
</dbReference>
<name>A0A166W1G8_9AGAM</name>
<dbReference type="Proteomes" id="UP000076532">
    <property type="component" value="Unassembled WGS sequence"/>
</dbReference>
<dbReference type="Gene3D" id="3.20.20.80">
    <property type="entry name" value="Glycosidases"/>
    <property type="match status" value="1"/>
</dbReference>
<feature type="chain" id="PRO_5007881522" evidence="2">
    <location>
        <begin position="21"/>
        <end position="790"/>
    </location>
</feature>
<sequence length="790" mass="84815">MLLLLQTALLCVSLPLAVIADETVYSNSAISSTWQDWSWGSTINYAATDILEGTTGSSISVNSTAYAGLSLYDTASFSSYAGLSFDLAGDPTAISIYVTDSDSNNSATIPLTAWDLAATTNTFTTYLVNFAALPPNGAPWGNDSWDRITWQAGGSGAVYHLDNIVLVSSIVIEPLFLSAEPFANNIIAVTTQGAVNLSAVEVTLNGKSLKSVPITGNTTVIPVDTPLKSITYLTLESNLAAGSLSIAAPNATFSYVLPASLAGTINQAVNYPISPLVYGMNFPTDAAYITELGITISRWGGNAVTAYNPFGGFTNAGNDWYFENRVNDDADDWIEWVHGAGSESMVTIPALDWVSKDATSYSYPKTIYPNQESFDSYLPDAGDGLLPNGSYAEPPPAPTTVYTPWNNSLQSTWLKGLANKPTIVTVDNEIEIASNTHQDMHPSPMGYDEELARVLNTSSVAKAAIPGVLVAAPSTCAWWYYWTSSIGLTDNAAHNNTDFLPWFLAQFQTHDKTAGKRFLDYLDIHYYFAADTSANDAAAKALRLRMTRSWWDTTYVDESWIGTSTPQNTQPNATIVQLIPRMQALIAKYYPGTKLSVGEWSSTDDTDITGGLVTVDSLGIFGRYKLDSATYWSGADPAGPVGLAYWLYRGQGTYFGSSSASVSIPQLNPNTLGVYAGTNGGSNASLVIVNKDPSNPIALNLTGLPSATYLMRHFGGEAGVAKYQTEIALEALTYLVVPAYTAVYLQEITPCSELYYQCGGLNWKGSTCCVSPSVCVPITGNKYYSQCQAK</sequence>
<dbReference type="EMBL" id="KV417483">
    <property type="protein sequence ID" value="KZP33285.1"/>
    <property type="molecule type" value="Genomic_DNA"/>
</dbReference>
<gene>
    <name evidence="4" type="ORF">FIBSPDRAFT_924797</name>
</gene>
<dbReference type="PROSITE" id="PS51164">
    <property type="entry name" value="CBM1_2"/>
    <property type="match status" value="1"/>
</dbReference>
<dbReference type="GO" id="GO:0005576">
    <property type="term" value="C:extracellular region"/>
    <property type="evidence" value="ECO:0007669"/>
    <property type="project" value="InterPro"/>
</dbReference>
<dbReference type="Pfam" id="PF12891">
    <property type="entry name" value="Glyco_hydro_44"/>
    <property type="match status" value="1"/>
</dbReference>
<dbReference type="OrthoDB" id="3180848at2759"/>
<feature type="signal peptide" evidence="2">
    <location>
        <begin position="1"/>
        <end position="20"/>
    </location>
</feature>
<dbReference type="InterPro" id="IPR035971">
    <property type="entry name" value="CBD_sf"/>
</dbReference>
<evidence type="ECO:0000256" key="1">
    <source>
        <dbReference type="ARBA" id="ARBA00022729"/>
    </source>
</evidence>
<dbReference type="Pfam" id="PF00734">
    <property type="entry name" value="CBM_1"/>
    <property type="match status" value="1"/>
</dbReference>
<dbReference type="InterPro" id="IPR017853">
    <property type="entry name" value="GH"/>
</dbReference>